<evidence type="ECO:0000256" key="6">
    <source>
        <dbReference type="PROSITE-ProRule" id="PRU00089"/>
    </source>
</evidence>
<feature type="region of interest" description="Disordered" evidence="7">
    <location>
        <begin position="1"/>
        <end position="27"/>
    </location>
</feature>
<proteinExistence type="predicted"/>
<dbReference type="InterPro" id="IPR036388">
    <property type="entry name" value="WH-like_DNA-bd_sf"/>
</dbReference>
<evidence type="ECO:0000256" key="7">
    <source>
        <dbReference type="SAM" id="MobiDB-lite"/>
    </source>
</evidence>
<reference evidence="9 10" key="1">
    <citation type="submission" date="2019-04" db="EMBL/GenBank/DDBJ databases">
        <title>Aspergillus burnettii sp. nov., novel species from soil in southeast Queensland.</title>
        <authorList>
            <person name="Gilchrist C.L.M."/>
            <person name="Pitt J.I."/>
            <person name="Lange L."/>
            <person name="Lacey H.J."/>
            <person name="Vuong D."/>
            <person name="Midgley D.J."/>
            <person name="Greenfield P."/>
            <person name="Bradbury M."/>
            <person name="Lacey E."/>
            <person name="Busk P.K."/>
            <person name="Pilgaard B."/>
            <person name="Chooi Y.H."/>
            <person name="Piggott A.M."/>
        </authorList>
    </citation>
    <scope>NUCLEOTIDE SEQUENCE [LARGE SCALE GENOMIC DNA]</scope>
    <source>
        <strain evidence="9 10">FRR 5400</strain>
    </source>
</reference>
<comment type="subcellular location">
    <subcellularLocation>
        <location evidence="1 6">Nucleus</location>
    </subcellularLocation>
</comment>
<protein>
    <recommendedName>
        <fullName evidence="8">Fork-head domain-containing protein</fullName>
    </recommendedName>
</protein>
<keyword evidence="3 6" id="KW-0238">DNA-binding</keyword>
<evidence type="ECO:0000256" key="3">
    <source>
        <dbReference type="ARBA" id="ARBA00023125"/>
    </source>
</evidence>
<dbReference type="SMART" id="SM00339">
    <property type="entry name" value="FH"/>
    <property type="match status" value="1"/>
</dbReference>
<sequence length="308" mass="34185">MTPGSTSGQLKLGLFRPNDSRTSSEWMQESDQSISCMLEPDRSYIAASEAFGPHQQPPENITTTYPTAALTPPSPAFSASSCQLSSPAIKLEPDHVDTRVSPTDTELYADADPPYSVLIYRALNSVPSRRLPLQGIYNWFKQHTKRGKDRNSKGWKNSIRHNLSMNAGFEAVRVEEMPGKKAKNVWRLTDEAARKGIQSTTRYRKQGNYKKTVGLAPPAPQRQRSGAKGGKATKVTAKYRGIIDQGGLRKERCRQRLASQRRPHKILHSQHHQSHGTTAIVSRYHTSGPATVLTRTPAEPFDLGSLNV</sequence>
<evidence type="ECO:0000256" key="5">
    <source>
        <dbReference type="ARBA" id="ARBA00023242"/>
    </source>
</evidence>
<feature type="domain" description="Fork-head" evidence="8">
    <location>
        <begin position="115"/>
        <end position="207"/>
    </location>
</feature>
<evidence type="ECO:0000259" key="8">
    <source>
        <dbReference type="PROSITE" id="PS50039"/>
    </source>
</evidence>
<feature type="DNA-binding region" description="Fork-head" evidence="6">
    <location>
        <begin position="115"/>
        <end position="207"/>
    </location>
</feature>
<dbReference type="EMBL" id="SPNV01000171">
    <property type="protein sequence ID" value="KAF5859263.1"/>
    <property type="molecule type" value="Genomic_DNA"/>
</dbReference>
<dbReference type="AlphaFoldDB" id="A0A8H6E5K4"/>
<dbReference type="InterPro" id="IPR030456">
    <property type="entry name" value="TF_fork_head_CS_2"/>
</dbReference>
<evidence type="ECO:0000256" key="2">
    <source>
        <dbReference type="ARBA" id="ARBA00023015"/>
    </source>
</evidence>
<name>A0A8H6E5K4_PETAA</name>
<keyword evidence="10" id="KW-1185">Reference proteome</keyword>
<dbReference type="InterPro" id="IPR001766">
    <property type="entry name" value="Fork_head_dom"/>
</dbReference>
<keyword evidence="5 6" id="KW-0539">Nucleus</keyword>
<organism evidence="9 10">
    <name type="scientific">Petromyces alliaceus</name>
    <name type="common">Aspergillus alliaceus</name>
    <dbReference type="NCBI Taxonomy" id="209559"/>
    <lineage>
        <taxon>Eukaryota</taxon>
        <taxon>Fungi</taxon>
        <taxon>Dikarya</taxon>
        <taxon>Ascomycota</taxon>
        <taxon>Pezizomycotina</taxon>
        <taxon>Eurotiomycetes</taxon>
        <taxon>Eurotiomycetidae</taxon>
        <taxon>Eurotiales</taxon>
        <taxon>Aspergillaceae</taxon>
        <taxon>Aspergillus</taxon>
        <taxon>Aspergillus subgen. Circumdati</taxon>
    </lineage>
</organism>
<gene>
    <name evidence="9" type="ORF">ETB97_003117</name>
</gene>
<dbReference type="GO" id="GO:0000978">
    <property type="term" value="F:RNA polymerase II cis-regulatory region sequence-specific DNA binding"/>
    <property type="evidence" value="ECO:0007669"/>
    <property type="project" value="TreeGrafter"/>
</dbReference>
<dbReference type="PANTHER" id="PTHR45881">
    <property type="entry name" value="CHECKPOINT SUPPRESSOR 1-LIKE, ISOFORM A-RELATED"/>
    <property type="match status" value="1"/>
</dbReference>
<evidence type="ECO:0000256" key="4">
    <source>
        <dbReference type="ARBA" id="ARBA00023163"/>
    </source>
</evidence>
<dbReference type="PROSITE" id="PS50039">
    <property type="entry name" value="FORK_HEAD_3"/>
    <property type="match status" value="1"/>
</dbReference>
<feature type="region of interest" description="Disordered" evidence="7">
    <location>
        <begin position="211"/>
        <end position="233"/>
    </location>
</feature>
<dbReference type="SUPFAM" id="SSF46785">
    <property type="entry name" value="Winged helix' DNA-binding domain"/>
    <property type="match status" value="1"/>
</dbReference>
<comment type="caution">
    <text evidence="9">The sequence shown here is derived from an EMBL/GenBank/DDBJ whole genome shotgun (WGS) entry which is preliminary data.</text>
</comment>
<keyword evidence="4" id="KW-0804">Transcription</keyword>
<dbReference type="InterPro" id="IPR036390">
    <property type="entry name" value="WH_DNA-bd_sf"/>
</dbReference>
<evidence type="ECO:0000256" key="1">
    <source>
        <dbReference type="ARBA" id="ARBA00004123"/>
    </source>
</evidence>
<accession>A0A8H6E5K4</accession>
<evidence type="ECO:0000313" key="9">
    <source>
        <dbReference type="EMBL" id="KAF5859263.1"/>
    </source>
</evidence>
<dbReference type="PROSITE" id="PS00658">
    <property type="entry name" value="FORK_HEAD_2"/>
    <property type="match status" value="1"/>
</dbReference>
<evidence type="ECO:0000313" key="10">
    <source>
        <dbReference type="Proteomes" id="UP000541154"/>
    </source>
</evidence>
<dbReference type="GO" id="GO:0005634">
    <property type="term" value="C:nucleus"/>
    <property type="evidence" value="ECO:0007669"/>
    <property type="project" value="UniProtKB-SubCell"/>
</dbReference>
<dbReference type="Pfam" id="PF00250">
    <property type="entry name" value="Forkhead"/>
    <property type="match status" value="1"/>
</dbReference>
<dbReference type="Proteomes" id="UP000541154">
    <property type="component" value="Unassembled WGS sequence"/>
</dbReference>
<dbReference type="PANTHER" id="PTHR45881:SF5">
    <property type="entry name" value="FORK-HEAD DOMAIN-CONTAINING PROTEIN"/>
    <property type="match status" value="1"/>
</dbReference>
<dbReference type="Gene3D" id="1.10.10.10">
    <property type="entry name" value="Winged helix-like DNA-binding domain superfamily/Winged helix DNA-binding domain"/>
    <property type="match status" value="1"/>
</dbReference>
<keyword evidence="2" id="KW-0805">Transcription regulation</keyword>
<dbReference type="GO" id="GO:0000981">
    <property type="term" value="F:DNA-binding transcription factor activity, RNA polymerase II-specific"/>
    <property type="evidence" value="ECO:0007669"/>
    <property type="project" value="TreeGrafter"/>
</dbReference>